<dbReference type="AlphaFoldDB" id="A0ABD6FG55"/>
<accession>A0ABD6FG55</accession>
<dbReference type="EMBL" id="QGUI02000100">
    <property type="protein sequence ID" value="MFO7192448.1"/>
    <property type="molecule type" value="Genomic_DNA"/>
</dbReference>
<gene>
    <name evidence="2" type="ORF">DIU77_009435</name>
</gene>
<evidence type="ECO:0000313" key="2">
    <source>
        <dbReference type="EMBL" id="MFO7192448.1"/>
    </source>
</evidence>
<comment type="caution">
    <text evidence="2">The sequence shown here is derived from an EMBL/GenBank/DDBJ whole genome shotgun (WGS) entry which is preliminary data.</text>
</comment>
<feature type="non-terminal residue" evidence="2">
    <location>
        <position position="189"/>
    </location>
</feature>
<proteinExistence type="predicted"/>
<organism evidence="2 3">
    <name type="scientific">Thermocrispum agreste</name>
    <dbReference type="NCBI Taxonomy" id="37925"/>
    <lineage>
        <taxon>Bacteria</taxon>
        <taxon>Bacillati</taxon>
        <taxon>Actinomycetota</taxon>
        <taxon>Actinomycetes</taxon>
        <taxon>Pseudonocardiales</taxon>
        <taxon>Pseudonocardiaceae</taxon>
        <taxon>Thermocrispum</taxon>
    </lineage>
</organism>
<reference evidence="2 3" key="1">
    <citation type="journal article" date="2021" name="BMC Genomics">
        <title>Genome-resolved metagenome and metatranscriptome analyses of thermophilic composting reveal key bacterial players and their metabolic interactions.</title>
        <authorList>
            <person name="Braga L.P.P."/>
            <person name="Pereira R.V."/>
            <person name="Martins L.F."/>
            <person name="Moura L.M.S."/>
            <person name="Sanchez F.B."/>
            <person name="Patane J.S.L."/>
            <person name="da Silva A.M."/>
            <person name="Setubal J.C."/>
        </authorList>
    </citation>
    <scope>NUCLEOTIDE SEQUENCE [LARGE SCALE GENOMIC DNA]</scope>
    <source>
        <strain evidence="2">ZC4RG45</strain>
    </source>
</reference>
<dbReference type="Proteomes" id="UP000249324">
    <property type="component" value="Unassembled WGS sequence"/>
</dbReference>
<name>A0ABD6FG55_9PSEU</name>
<feature type="region of interest" description="Disordered" evidence="1">
    <location>
        <begin position="24"/>
        <end position="43"/>
    </location>
</feature>
<protein>
    <submittedName>
        <fullName evidence="2">Recombinase RecB</fullName>
    </submittedName>
</protein>
<evidence type="ECO:0000256" key="1">
    <source>
        <dbReference type="SAM" id="MobiDB-lite"/>
    </source>
</evidence>
<evidence type="ECO:0000313" key="3">
    <source>
        <dbReference type="Proteomes" id="UP000249324"/>
    </source>
</evidence>
<sequence>MSLANVVLDAGAVTRCRRRVHWEHDPAAPDLEPLPENPATEQRKADAQAHRAAVTKLLAQYFPRSAWVAVPTDAEPDERIAATVAALEAGVDVVSGGLLPVDQEAGRRGGAELLVRTPGGYVPVIIVRHRVTDPGEGALTTALTDLNPDNARVDPARRVRSQPRDQFRLAHVVELLRAAGHADPDRVVG</sequence>